<keyword evidence="3" id="KW-1185">Reference proteome</keyword>
<evidence type="ECO:0000313" key="3">
    <source>
        <dbReference type="Proteomes" id="UP000531251"/>
    </source>
</evidence>
<dbReference type="InterPro" id="IPR045942">
    <property type="entry name" value="DUF6362"/>
</dbReference>
<organism evidence="2 3">
    <name type="scientific">Sphingomonas trueperi</name>
    <dbReference type="NCBI Taxonomy" id="53317"/>
    <lineage>
        <taxon>Bacteria</taxon>
        <taxon>Pseudomonadati</taxon>
        <taxon>Pseudomonadota</taxon>
        <taxon>Alphaproteobacteria</taxon>
        <taxon>Sphingomonadales</taxon>
        <taxon>Sphingomonadaceae</taxon>
        <taxon>Sphingomonas</taxon>
    </lineage>
</organism>
<comment type="caution">
    <text evidence="2">The sequence shown here is derived from an EMBL/GenBank/DDBJ whole genome shotgun (WGS) entry which is preliminary data.</text>
</comment>
<dbReference type="RefSeq" id="WP_125977256.1">
    <property type="nucleotide sequence ID" value="NZ_BAAADY010000020.1"/>
</dbReference>
<evidence type="ECO:0000313" key="2">
    <source>
        <dbReference type="EMBL" id="NJB99421.1"/>
    </source>
</evidence>
<name>A0A7X6BEY7_9SPHN</name>
<dbReference type="AlphaFoldDB" id="A0A7X6BEY7"/>
<dbReference type="EMBL" id="JAATJB010000015">
    <property type="protein sequence ID" value="NJB99421.1"/>
    <property type="molecule type" value="Genomic_DNA"/>
</dbReference>
<gene>
    <name evidence="2" type="ORF">GGR89_003762</name>
</gene>
<evidence type="ECO:0000259" key="1">
    <source>
        <dbReference type="Pfam" id="PF19889"/>
    </source>
</evidence>
<feature type="domain" description="DUF6362" evidence="1">
    <location>
        <begin position="41"/>
        <end position="134"/>
    </location>
</feature>
<dbReference type="Pfam" id="PF19889">
    <property type="entry name" value="DUF6362"/>
    <property type="match status" value="1"/>
</dbReference>
<reference evidence="2 3" key="1">
    <citation type="submission" date="2020-03" db="EMBL/GenBank/DDBJ databases">
        <title>Genomic Encyclopedia of Type Strains, Phase IV (KMG-IV): sequencing the most valuable type-strain genomes for metagenomic binning, comparative biology and taxonomic classification.</title>
        <authorList>
            <person name="Goeker M."/>
        </authorList>
    </citation>
    <scope>NUCLEOTIDE SEQUENCE [LARGE SCALE GENOMIC DNA]</scope>
    <source>
        <strain evidence="2 3">DSM 7225</strain>
    </source>
</reference>
<accession>A0A7X6BEY7</accession>
<protein>
    <recommendedName>
        <fullName evidence="1">DUF6362 domain-containing protein</fullName>
    </recommendedName>
</protein>
<dbReference type="Proteomes" id="UP000531251">
    <property type="component" value="Unassembled WGS sequence"/>
</dbReference>
<proteinExistence type="predicted"/>
<sequence length="161" mass="18326">MLSSTFSNAAKARNGELGGDLGWTFEAVQERLVEAWAFLARLPDREAGWLRVQATWPDVRRHHAFGDYGDMDVDARPRLPGLSSDEVGRMEEALSWLQHVPERDRKLVGLALAQLQRIARPEWVWIARRLGSVAEPDAYRMRYGRAITRICRALNTAENRG</sequence>